<keyword evidence="2" id="KW-1185">Reference proteome</keyword>
<evidence type="ECO:0000313" key="1">
    <source>
        <dbReference type="EMBL" id="SFE88943.1"/>
    </source>
</evidence>
<gene>
    <name evidence="1" type="ORF">SAMN05216167_12156</name>
</gene>
<dbReference type="Proteomes" id="UP000198598">
    <property type="component" value="Unassembled WGS sequence"/>
</dbReference>
<protein>
    <submittedName>
        <fullName evidence="1">Uncharacterized protein</fullName>
    </submittedName>
</protein>
<proteinExistence type="predicted"/>
<dbReference type="AlphaFoldDB" id="A0A1I2E8B5"/>
<sequence length="73" mass="8245">MGTDIKQLVRGIDQSTLSLDEQVGFKEWLTERPHMQISIESALRKRQSVKALLGLTTRGRGKGIFDYSVRISP</sequence>
<evidence type="ECO:0000313" key="2">
    <source>
        <dbReference type="Proteomes" id="UP000198598"/>
    </source>
</evidence>
<accession>A0A1I2E8B5</accession>
<dbReference type="EMBL" id="FOLQ01000021">
    <property type="protein sequence ID" value="SFE88943.1"/>
    <property type="molecule type" value="Genomic_DNA"/>
</dbReference>
<name>A0A1I2E8B5_9BACT</name>
<organism evidence="1 2">
    <name type="scientific">Spirosoma endophyticum</name>
    <dbReference type="NCBI Taxonomy" id="662367"/>
    <lineage>
        <taxon>Bacteria</taxon>
        <taxon>Pseudomonadati</taxon>
        <taxon>Bacteroidota</taxon>
        <taxon>Cytophagia</taxon>
        <taxon>Cytophagales</taxon>
        <taxon>Cytophagaceae</taxon>
        <taxon>Spirosoma</taxon>
    </lineage>
</organism>
<dbReference type="RefSeq" id="WP_093833144.1">
    <property type="nucleotide sequence ID" value="NZ_FOLQ01000021.1"/>
</dbReference>
<reference evidence="1 2" key="1">
    <citation type="submission" date="2016-10" db="EMBL/GenBank/DDBJ databases">
        <authorList>
            <person name="de Groot N.N."/>
        </authorList>
    </citation>
    <scope>NUCLEOTIDE SEQUENCE [LARGE SCALE GENOMIC DNA]</scope>
    <source>
        <strain evidence="1 2">DSM 26130</strain>
    </source>
</reference>
<dbReference type="STRING" id="662367.SAMN05216167_12156"/>